<dbReference type="InterPro" id="IPR009628">
    <property type="entry name" value="Phage_tape_measure_N"/>
</dbReference>
<reference evidence="4" key="1">
    <citation type="submission" date="2019-03" db="EMBL/GenBank/DDBJ databases">
        <title>Serratia marcescens strain N2 draft genome.</title>
        <authorList>
            <person name="Yassin A."/>
            <person name="El-Kenawy N."/>
            <person name="Youssef N.H."/>
        </authorList>
    </citation>
    <scope>NUCLEOTIDE SEQUENCE [LARGE SCALE GENOMIC DNA]</scope>
    <source>
        <strain evidence="4">N2</strain>
    </source>
</reference>
<name>A0A9X8VAG5_SERMA</name>
<dbReference type="EMBL" id="SPSG01004751">
    <property type="protein sequence ID" value="TFU28806.1"/>
    <property type="molecule type" value="Genomic_DNA"/>
</dbReference>
<evidence type="ECO:0000259" key="2">
    <source>
        <dbReference type="Pfam" id="PF06791"/>
    </source>
</evidence>
<feature type="domain" description="Bacteriophage tail tape measure C-terminal" evidence="3">
    <location>
        <begin position="796"/>
        <end position="869"/>
    </location>
</feature>
<dbReference type="Pfam" id="PF06791">
    <property type="entry name" value="TMP_2"/>
    <property type="match status" value="1"/>
</dbReference>
<dbReference type="AlphaFoldDB" id="A0A9X8VAG5"/>
<evidence type="ECO:0000256" key="1">
    <source>
        <dbReference type="SAM" id="MobiDB-lite"/>
    </source>
</evidence>
<protein>
    <submittedName>
        <fullName evidence="4">Phage tail tape measure protein</fullName>
    </submittedName>
</protein>
<dbReference type="InterPro" id="IPR043680">
    <property type="entry name" value="GpH_LAMBDA"/>
</dbReference>
<evidence type="ECO:0000313" key="4">
    <source>
        <dbReference type="EMBL" id="TFU28806.1"/>
    </source>
</evidence>
<dbReference type="InterPro" id="IPR006431">
    <property type="entry name" value="Phage_tape_meas_C"/>
</dbReference>
<dbReference type="Pfam" id="PF09718">
    <property type="entry name" value="Tape_meas_lam_C"/>
    <property type="match status" value="1"/>
</dbReference>
<sequence length="1015" mass="110125">MAEQIADLVVNLDANTVSFQEQMGRVERQLLESSRKADVSTERMRRLAERQASAIGGIAENSAGATTKMLASQSTAVDGMKGKWAEASRAVDETHQRVAELSARLREEQQQTLVTGDAQDRLTASFFRQIDAIKGEENSLRSLRVIQGQIREARKTGSISQNDYLTLVTHTTAKVKELSAAEAQAGREKARFIQQLKGQVATQQLSRTEMLRFRAAQLGVGDAADIYIRKLEAAKGSTHELGLKSAAARRELGILFGEVARGNFGALRGSGITLANRAGWIDQLMTLRGLGAVGVLGGISAAIYGVGKAWYQGSQEAVEFNKQLILTGNYAGKTSAQLQDMAKAMSGNGITQHAAAGVLAQIIGSGSFKSNQLDTVARAAAAMQEATGQSVEATIKNFQKLYDSPTKSSEELNSQLHYLTSSQYEYISSLEKRGYKEAAAEAAAKSYSDAESQRSKQIIDNLGFIEAAIKSATNRWGEFWDAAMNIGRPMTEAYQLEQVNKTINQIYEDRKKSGGWYSNQEGLDKLLQQKKELEFVIKSQQGYVDSVNKAKTADEGRTKSLQYQNEILSKNQSWQQKRTAALNELWQMVAKAPKDWSDKDRKIAVAQINADNKPPATKKGPQYRTPAGERASDSAESELLALQAQLQVLRQHTGLNDTISQQRKDLWKTQAQFTVLEEAAGKRQLSVQEKSLLSSKDKVLALAEQKAELGDQIAHQERLNKLQDASTKYVTQMAEKQQALQLSAGLGDRAAQRESTFAQLRQGWKNQGGALNDVGYQQQLQAAQDYYAAEDKLRSDWMAGASSAWSNYKDQASDAAGMTKSLFTSAFSGMENALASFVTTGKAGFREFTTSILSDLAKIALRMAMSQGLQSLFSAMGGGGNNPGQVPMFANAKGGVYSSPSLSAYSGQVVNQPTFFAFAKGAGVMGEAGAEGILPLKRGPDGRLGVSMYGAQQQAPSSPNVYITIEGGGNVNTQADPGWEEFGKQMGSIAAQKSQEVINRNLKPGQPIWKAIKGA</sequence>
<accession>A0A9X8VAG5</accession>
<organism evidence="4">
    <name type="scientific">Serratia marcescens</name>
    <dbReference type="NCBI Taxonomy" id="615"/>
    <lineage>
        <taxon>Bacteria</taxon>
        <taxon>Pseudomonadati</taxon>
        <taxon>Pseudomonadota</taxon>
        <taxon>Gammaproteobacteria</taxon>
        <taxon>Enterobacterales</taxon>
        <taxon>Yersiniaceae</taxon>
        <taxon>Serratia</taxon>
    </lineage>
</organism>
<proteinExistence type="inferred from homology"/>
<gene>
    <name evidence="4" type="ORF">E0L31_33425</name>
</gene>
<evidence type="ECO:0000259" key="3">
    <source>
        <dbReference type="Pfam" id="PF09718"/>
    </source>
</evidence>
<feature type="domain" description="Bacteriophage tail tape measure N-terminal" evidence="2">
    <location>
        <begin position="233"/>
        <end position="427"/>
    </location>
</feature>
<feature type="region of interest" description="Disordered" evidence="1">
    <location>
        <begin position="611"/>
        <end position="631"/>
    </location>
</feature>
<comment type="caution">
    <text evidence="4">The sequence shown here is derived from an EMBL/GenBank/DDBJ whole genome shotgun (WGS) entry which is preliminary data.</text>
</comment>
<dbReference type="NCBIfam" id="TIGR01541">
    <property type="entry name" value="tape_meas_lam_C"/>
    <property type="match status" value="1"/>
</dbReference>
<dbReference type="HAMAP" id="MF_04138">
    <property type="entry name" value="TMP_LAMBDA"/>
    <property type="match status" value="1"/>
</dbReference>